<accession>A0A6C0CGD0</accession>
<evidence type="ECO:0000313" key="1">
    <source>
        <dbReference type="EMBL" id="QHT03826.1"/>
    </source>
</evidence>
<protein>
    <submittedName>
        <fullName evidence="1">Uncharacterized protein</fullName>
    </submittedName>
</protein>
<reference evidence="1" key="1">
    <citation type="journal article" date="2020" name="Nature">
        <title>Giant virus diversity and host interactions through global metagenomics.</title>
        <authorList>
            <person name="Schulz F."/>
            <person name="Roux S."/>
            <person name="Paez-Espino D."/>
            <person name="Jungbluth S."/>
            <person name="Walsh D.A."/>
            <person name="Denef V.J."/>
            <person name="McMahon K.D."/>
            <person name="Konstantinidis K.T."/>
            <person name="Eloe-Fadrosh E.A."/>
            <person name="Kyrpides N.C."/>
            <person name="Woyke T."/>
        </authorList>
    </citation>
    <scope>NUCLEOTIDE SEQUENCE</scope>
    <source>
        <strain evidence="1">GVMAG-M-3300021120-1</strain>
    </source>
</reference>
<proteinExistence type="predicted"/>
<dbReference type="EMBL" id="MN739418">
    <property type="protein sequence ID" value="QHT03826.1"/>
    <property type="molecule type" value="Genomic_DNA"/>
</dbReference>
<sequence>MPAARKIPLVYKNKGLVKPYRPFNVNPPKPLSVIKK</sequence>
<name>A0A6C0CGD0_9ZZZZ</name>
<dbReference type="AlphaFoldDB" id="A0A6C0CGD0"/>
<organism evidence="1">
    <name type="scientific">viral metagenome</name>
    <dbReference type="NCBI Taxonomy" id="1070528"/>
    <lineage>
        <taxon>unclassified sequences</taxon>
        <taxon>metagenomes</taxon>
        <taxon>organismal metagenomes</taxon>
    </lineage>
</organism>